<dbReference type="OMA" id="KCAILPR"/>
<evidence type="ECO:0000313" key="2">
    <source>
        <dbReference type="EMBL" id="ENN71505.1"/>
    </source>
</evidence>
<protein>
    <submittedName>
        <fullName evidence="2">Uncharacterized protein</fullName>
    </submittedName>
</protein>
<proteinExistence type="predicted"/>
<name>N6TQJ6_DENPD</name>
<feature type="region of interest" description="Disordered" evidence="1">
    <location>
        <begin position="1"/>
        <end position="34"/>
    </location>
</feature>
<dbReference type="EMBL" id="KB741266">
    <property type="protein sequence ID" value="ENN71505.1"/>
    <property type="molecule type" value="Genomic_DNA"/>
</dbReference>
<organism evidence="2">
    <name type="scientific">Dendroctonus ponderosae</name>
    <name type="common">Mountain pine beetle</name>
    <dbReference type="NCBI Taxonomy" id="77166"/>
    <lineage>
        <taxon>Eukaryota</taxon>
        <taxon>Metazoa</taxon>
        <taxon>Ecdysozoa</taxon>
        <taxon>Arthropoda</taxon>
        <taxon>Hexapoda</taxon>
        <taxon>Insecta</taxon>
        <taxon>Pterygota</taxon>
        <taxon>Neoptera</taxon>
        <taxon>Endopterygota</taxon>
        <taxon>Coleoptera</taxon>
        <taxon>Polyphaga</taxon>
        <taxon>Cucujiformia</taxon>
        <taxon>Curculionidae</taxon>
        <taxon>Scolytinae</taxon>
        <taxon>Dendroctonus</taxon>
    </lineage>
</organism>
<sequence>MAEDEADLEDLIASEPKTRKVRKPQHPSPPQNEKCRSRIDQLAIPSRRLILALYQNHSDHLPKEKVEKIKALLQELYAMTPEETQTYFQHLKKQELEANRRKDIKFMLKKLVRRKKRAKQTKKAYNLINHLLVQSMEYALKHPVPPLVSVRLRNLSNIVLEQISDMMNVKVPDREQPDPLGYFLIQVADWTAIAIEHLYYGVQLKKNQELQKLAAEAKAREQLNKEKIEPPGGQSEDEHETGGSEAVLSEALLVSEME</sequence>
<accession>N6TQJ6</accession>
<feature type="region of interest" description="Disordered" evidence="1">
    <location>
        <begin position="221"/>
        <end position="258"/>
    </location>
</feature>
<gene>
    <name evidence="2" type="ORF">YQE_11798</name>
</gene>
<dbReference type="AlphaFoldDB" id="N6TQJ6"/>
<evidence type="ECO:0000256" key="1">
    <source>
        <dbReference type="SAM" id="MobiDB-lite"/>
    </source>
</evidence>
<reference evidence="2" key="1">
    <citation type="journal article" date="2013" name="Genome Biol.">
        <title>Draft genome of the mountain pine beetle, Dendroctonus ponderosae Hopkins, a major forest pest.</title>
        <authorList>
            <person name="Keeling C.I."/>
            <person name="Yuen M.M."/>
            <person name="Liao N.Y."/>
            <person name="Docking T.R."/>
            <person name="Chan S.K."/>
            <person name="Taylor G.A."/>
            <person name="Palmquist D.L."/>
            <person name="Jackman S.D."/>
            <person name="Nguyen A."/>
            <person name="Li M."/>
            <person name="Henderson H."/>
            <person name="Janes J.K."/>
            <person name="Zhao Y."/>
            <person name="Pandoh P."/>
            <person name="Moore R."/>
            <person name="Sperling F.A."/>
            <person name="Huber D.P."/>
            <person name="Birol I."/>
            <person name="Jones S.J."/>
            <person name="Bohlmann J."/>
        </authorList>
    </citation>
    <scope>NUCLEOTIDE SEQUENCE</scope>
</reference>
<feature type="compositionally biased region" description="Acidic residues" evidence="1">
    <location>
        <begin position="1"/>
        <end position="12"/>
    </location>
</feature>
<dbReference type="HOGENOM" id="CLU_1078751_0_0_1"/>
<feature type="non-terminal residue" evidence="2">
    <location>
        <position position="1"/>
    </location>
</feature>